<dbReference type="AlphaFoldDB" id="A0AAV4QG13"/>
<dbReference type="Proteomes" id="UP001054837">
    <property type="component" value="Unassembled WGS sequence"/>
</dbReference>
<keyword evidence="2" id="KW-1185">Reference proteome</keyword>
<evidence type="ECO:0000313" key="1">
    <source>
        <dbReference type="EMBL" id="GIY07197.1"/>
    </source>
</evidence>
<protein>
    <submittedName>
        <fullName evidence="1">Uncharacterized protein</fullName>
    </submittedName>
</protein>
<accession>A0AAV4QG13</accession>
<gene>
    <name evidence="1" type="ORF">CDAR_241561</name>
</gene>
<organism evidence="1 2">
    <name type="scientific">Caerostris darwini</name>
    <dbReference type="NCBI Taxonomy" id="1538125"/>
    <lineage>
        <taxon>Eukaryota</taxon>
        <taxon>Metazoa</taxon>
        <taxon>Ecdysozoa</taxon>
        <taxon>Arthropoda</taxon>
        <taxon>Chelicerata</taxon>
        <taxon>Arachnida</taxon>
        <taxon>Araneae</taxon>
        <taxon>Araneomorphae</taxon>
        <taxon>Entelegynae</taxon>
        <taxon>Araneoidea</taxon>
        <taxon>Araneidae</taxon>
        <taxon>Caerostris</taxon>
    </lineage>
</organism>
<reference evidence="1 2" key="1">
    <citation type="submission" date="2021-06" db="EMBL/GenBank/DDBJ databases">
        <title>Caerostris darwini draft genome.</title>
        <authorList>
            <person name="Kono N."/>
            <person name="Arakawa K."/>
        </authorList>
    </citation>
    <scope>NUCLEOTIDE SEQUENCE [LARGE SCALE GENOMIC DNA]</scope>
</reference>
<comment type="caution">
    <text evidence="1">The sequence shown here is derived from an EMBL/GenBank/DDBJ whole genome shotgun (WGS) entry which is preliminary data.</text>
</comment>
<dbReference type="EMBL" id="BPLQ01004315">
    <property type="protein sequence ID" value="GIY07197.1"/>
    <property type="molecule type" value="Genomic_DNA"/>
</dbReference>
<sequence length="107" mass="12315">MAKLISRSSMPRTQSLGLSINYPALDSSVPTPVPSYRKSKSTSWSQLIIETEIRRRQDIESFLSRFMFDVAAFLPRKTKISKRKKKKLSFVQGNRFMGCCSFYLVIV</sequence>
<name>A0AAV4QG13_9ARAC</name>
<evidence type="ECO:0000313" key="2">
    <source>
        <dbReference type="Proteomes" id="UP001054837"/>
    </source>
</evidence>
<proteinExistence type="predicted"/>